<dbReference type="Gene3D" id="1.25.40.10">
    <property type="entry name" value="Tetratricopeptide repeat domain"/>
    <property type="match status" value="2"/>
</dbReference>
<reference evidence="4 5" key="1">
    <citation type="journal article" date="2019" name="Genome Biol. Evol.">
        <title>Insights into the evolution of the New World diploid cottons (Gossypium, subgenus Houzingenia) based on genome sequencing.</title>
        <authorList>
            <person name="Grover C.E."/>
            <person name="Arick M.A. 2nd"/>
            <person name="Thrash A."/>
            <person name="Conover J.L."/>
            <person name="Sanders W.S."/>
            <person name="Peterson D.G."/>
            <person name="Frelichowski J.E."/>
            <person name="Scheffler J.A."/>
            <person name="Scheffler B.E."/>
            <person name="Wendel J.F."/>
        </authorList>
    </citation>
    <scope>NUCLEOTIDE SEQUENCE [LARGE SCALE GENOMIC DNA]</scope>
    <source>
        <strain evidence="4">27</strain>
        <tissue evidence="4">Leaf</tissue>
    </source>
</reference>
<feature type="repeat" description="PPR" evidence="3">
    <location>
        <begin position="102"/>
        <end position="127"/>
    </location>
</feature>
<accession>A0A7J8SSD3</accession>
<dbReference type="EMBL" id="JABFAC010000011">
    <property type="protein sequence ID" value="MBA0628745.1"/>
    <property type="molecule type" value="Genomic_DNA"/>
</dbReference>
<feature type="repeat" description="PPR" evidence="3">
    <location>
        <begin position="9"/>
        <end position="43"/>
    </location>
</feature>
<dbReference type="Pfam" id="PF12854">
    <property type="entry name" value="PPR_1"/>
    <property type="match status" value="1"/>
</dbReference>
<organism evidence="4 5">
    <name type="scientific">Gossypium davidsonii</name>
    <name type="common">Davidson's cotton</name>
    <name type="synonym">Gossypium klotzschianum subsp. davidsonii</name>
    <dbReference type="NCBI Taxonomy" id="34287"/>
    <lineage>
        <taxon>Eukaryota</taxon>
        <taxon>Viridiplantae</taxon>
        <taxon>Streptophyta</taxon>
        <taxon>Embryophyta</taxon>
        <taxon>Tracheophyta</taxon>
        <taxon>Spermatophyta</taxon>
        <taxon>Magnoliopsida</taxon>
        <taxon>eudicotyledons</taxon>
        <taxon>Gunneridae</taxon>
        <taxon>Pentapetalae</taxon>
        <taxon>rosids</taxon>
        <taxon>malvids</taxon>
        <taxon>Malvales</taxon>
        <taxon>Malvaceae</taxon>
        <taxon>Malvoideae</taxon>
        <taxon>Gossypium</taxon>
    </lineage>
</organism>
<comment type="similarity">
    <text evidence="1">Belongs to the PPR family. P subfamily.</text>
</comment>
<dbReference type="Proteomes" id="UP000593561">
    <property type="component" value="Unassembled WGS sequence"/>
</dbReference>
<dbReference type="NCBIfam" id="TIGR00756">
    <property type="entry name" value="PPR"/>
    <property type="match status" value="3"/>
</dbReference>
<dbReference type="PROSITE" id="PS51375">
    <property type="entry name" value="PPR"/>
    <property type="match status" value="3"/>
</dbReference>
<dbReference type="PANTHER" id="PTHR47941">
    <property type="entry name" value="PENTATRICOPEPTIDE REPEAT-CONTAINING PROTEIN 3, MITOCHONDRIAL"/>
    <property type="match status" value="1"/>
</dbReference>
<evidence type="ECO:0000256" key="2">
    <source>
        <dbReference type="ARBA" id="ARBA00022737"/>
    </source>
</evidence>
<comment type="caution">
    <text evidence="4">The sequence shown here is derived from an EMBL/GenBank/DDBJ whole genome shotgun (WGS) entry which is preliminary data.</text>
</comment>
<gene>
    <name evidence="4" type="ORF">Godav_023407</name>
</gene>
<sequence>MIKHSIEPNVVTYSALINSHCLQNRMDKARKVFRSMIKKGCAPDISRRISSACELLRKMIAFGQVPNVMTCSILLNGLCKSDKLEKALELFQAMRNSKLELDIVCYNILIDGLCKAGHIEVGKELFH</sequence>
<keyword evidence="2" id="KW-0677">Repeat</keyword>
<dbReference type="Pfam" id="PF13041">
    <property type="entry name" value="PPR_2"/>
    <property type="match status" value="1"/>
</dbReference>
<dbReference type="AlphaFoldDB" id="A0A7J8SSD3"/>
<dbReference type="InterPro" id="IPR002885">
    <property type="entry name" value="PPR_rpt"/>
</dbReference>
<evidence type="ECO:0000256" key="3">
    <source>
        <dbReference type="PROSITE-ProRule" id="PRU00708"/>
    </source>
</evidence>
<proteinExistence type="inferred from homology"/>
<evidence type="ECO:0008006" key="6">
    <source>
        <dbReference type="Google" id="ProtNLM"/>
    </source>
</evidence>
<feature type="repeat" description="PPR" evidence="3">
    <location>
        <begin position="67"/>
        <end position="101"/>
    </location>
</feature>
<feature type="non-terminal residue" evidence="4">
    <location>
        <position position="127"/>
    </location>
</feature>
<evidence type="ECO:0000256" key="1">
    <source>
        <dbReference type="ARBA" id="ARBA00007626"/>
    </source>
</evidence>
<name>A0A7J8SSD3_GOSDV</name>
<evidence type="ECO:0000313" key="4">
    <source>
        <dbReference type="EMBL" id="MBA0628745.1"/>
    </source>
</evidence>
<dbReference type="InterPro" id="IPR011990">
    <property type="entry name" value="TPR-like_helical_dom_sf"/>
</dbReference>
<evidence type="ECO:0000313" key="5">
    <source>
        <dbReference type="Proteomes" id="UP000593561"/>
    </source>
</evidence>
<keyword evidence="5" id="KW-1185">Reference proteome</keyword>
<protein>
    <recommendedName>
        <fullName evidence="6">Pentatricopeptide repeat-containing protein</fullName>
    </recommendedName>
</protein>